<evidence type="ECO:0000256" key="1">
    <source>
        <dbReference type="ARBA" id="ARBA00004123"/>
    </source>
</evidence>
<dbReference type="GO" id="GO:0042797">
    <property type="term" value="P:tRNA transcription by RNA polymerase III"/>
    <property type="evidence" value="ECO:0007669"/>
    <property type="project" value="TreeGrafter"/>
</dbReference>
<evidence type="ECO:0000256" key="3">
    <source>
        <dbReference type="ARBA" id="ARBA00025765"/>
    </source>
</evidence>
<dbReference type="OrthoDB" id="248779at2759"/>
<evidence type="ECO:0000259" key="5">
    <source>
        <dbReference type="Pfam" id="PF03871"/>
    </source>
</evidence>
<dbReference type="Pfam" id="PF01191">
    <property type="entry name" value="RNA_pol_Rpb5_C"/>
    <property type="match status" value="1"/>
</dbReference>
<reference evidence="6 7" key="1">
    <citation type="journal article" date="2017" name="Plant Biotechnol. J.">
        <title>A comprehensive draft genome sequence for lupin (Lupinus angustifolius), an emerging health food: insights into plant-microbe interactions and legume evolution.</title>
        <authorList>
            <person name="Hane J.K."/>
            <person name="Ming Y."/>
            <person name="Kamphuis L.G."/>
            <person name="Nelson M.N."/>
            <person name="Garg G."/>
            <person name="Atkins C.A."/>
            <person name="Bayer P.E."/>
            <person name="Bravo A."/>
            <person name="Bringans S."/>
            <person name="Cannon S."/>
            <person name="Edwards D."/>
            <person name="Foley R."/>
            <person name="Gao L.L."/>
            <person name="Harrison M.J."/>
            <person name="Huang W."/>
            <person name="Hurgobin B."/>
            <person name="Li S."/>
            <person name="Liu C.W."/>
            <person name="McGrath A."/>
            <person name="Morahan G."/>
            <person name="Murray J."/>
            <person name="Weller J."/>
            <person name="Jian J."/>
            <person name="Singh K.B."/>
        </authorList>
    </citation>
    <scope>NUCLEOTIDE SEQUENCE [LARGE SCALE GENOMIC DNA]</scope>
    <source>
        <strain evidence="7">cv. Tanjil</strain>
        <tissue evidence="6">Whole plant</tissue>
    </source>
</reference>
<dbReference type="InterPro" id="IPR036710">
    <property type="entry name" value="RNA_pol_Rpb5_N_sf"/>
</dbReference>
<evidence type="ECO:0000259" key="4">
    <source>
        <dbReference type="Pfam" id="PF01191"/>
    </source>
</evidence>
<evidence type="ECO:0000313" key="6">
    <source>
        <dbReference type="EMBL" id="OIW16898.1"/>
    </source>
</evidence>
<organism evidence="6 7">
    <name type="scientific">Lupinus angustifolius</name>
    <name type="common">Narrow-leaved blue lupine</name>
    <dbReference type="NCBI Taxonomy" id="3871"/>
    <lineage>
        <taxon>Eukaryota</taxon>
        <taxon>Viridiplantae</taxon>
        <taxon>Streptophyta</taxon>
        <taxon>Embryophyta</taxon>
        <taxon>Tracheophyta</taxon>
        <taxon>Spermatophyta</taxon>
        <taxon>Magnoliopsida</taxon>
        <taxon>eudicotyledons</taxon>
        <taxon>Gunneridae</taxon>
        <taxon>Pentapetalae</taxon>
        <taxon>rosids</taxon>
        <taxon>fabids</taxon>
        <taxon>Fabales</taxon>
        <taxon>Fabaceae</taxon>
        <taxon>Papilionoideae</taxon>
        <taxon>50 kb inversion clade</taxon>
        <taxon>genistoids sensu lato</taxon>
        <taxon>core genistoids</taxon>
        <taxon>Genisteae</taxon>
        <taxon>Lupinus</taxon>
    </lineage>
</organism>
<evidence type="ECO:0000313" key="7">
    <source>
        <dbReference type="Proteomes" id="UP000188354"/>
    </source>
</evidence>
<gene>
    <name evidence="6" type="ORF">TanjilG_01763</name>
</gene>
<dbReference type="InterPro" id="IPR035913">
    <property type="entry name" value="RPB5-like_sf"/>
</dbReference>
<dbReference type="PANTHER" id="PTHR10535:SF12">
    <property type="entry name" value="DNA-DIRECTED RNA POLYMERASE V SUBUNIT 5C"/>
    <property type="match status" value="1"/>
</dbReference>
<dbReference type="SUPFAM" id="SSF53036">
    <property type="entry name" value="Eukaryotic RPB5 N-terminal domain"/>
    <property type="match status" value="1"/>
</dbReference>
<accession>A0A4P1RSD5</accession>
<comment type="similarity">
    <text evidence="3">Belongs to the archaeal Rpo5/eukaryotic RPB5 RNA polymerase subunit family.</text>
</comment>
<proteinExistence type="inferred from homology"/>
<dbReference type="Proteomes" id="UP000188354">
    <property type="component" value="Chromosome LG02"/>
</dbReference>
<dbReference type="Pfam" id="PF03871">
    <property type="entry name" value="RNA_pol_Rpb5_N"/>
    <property type="match status" value="1"/>
</dbReference>
<dbReference type="SUPFAM" id="SSF55287">
    <property type="entry name" value="RPB5-like RNA polymerase subunit"/>
    <property type="match status" value="1"/>
</dbReference>
<dbReference type="InterPro" id="IPR000783">
    <property type="entry name" value="RNA_pol_subH/Rpb5_C"/>
</dbReference>
<dbReference type="EMBL" id="CM007362">
    <property type="protein sequence ID" value="OIW16898.1"/>
    <property type="molecule type" value="Genomic_DNA"/>
</dbReference>
<comment type="subcellular location">
    <subcellularLocation>
        <location evidence="1">Nucleus</location>
    </subcellularLocation>
</comment>
<dbReference type="STRING" id="3871.A0A4P1RSD5"/>
<dbReference type="PANTHER" id="PTHR10535">
    <property type="entry name" value="DNA-DIRECTED RNA POLYMERASES I, II, AND III SUBUNIT RPABC1"/>
    <property type="match status" value="1"/>
</dbReference>
<protein>
    <recommendedName>
        <fullName evidence="8">RNA polymerase subunit H/Rpb5 C-terminal domain-containing protein</fullName>
    </recommendedName>
</protein>
<dbReference type="FunFam" id="3.90.940.20:FF:000001">
    <property type="entry name" value="DNA-directed RNA polymerases I, II, and III subunit RPABC1"/>
    <property type="match status" value="1"/>
</dbReference>
<dbReference type="KEGG" id="lang:109335925"/>
<dbReference type="GO" id="GO:0006366">
    <property type="term" value="P:transcription by RNA polymerase II"/>
    <property type="evidence" value="ECO:0007669"/>
    <property type="project" value="TreeGrafter"/>
</dbReference>
<dbReference type="GO" id="GO:0055029">
    <property type="term" value="C:nuclear DNA-directed RNA polymerase complex"/>
    <property type="evidence" value="ECO:0007669"/>
    <property type="project" value="UniProtKB-ARBA"/>
</dbReference>
<dbReference type="InterPro" id="IPR014381">
    <property type="entry name" value="Arch_Rpo5/euc_Rpb5"/>
</dbReference>
<dbReference type="PIRSF" id="PIRSF000747">
    <property type="entry name" value="RPB5"/>
    <property type="match status" value="1"/>
</dbReference>
<keyword evidence="7" id="KW-1185">Reference proteome</keyword>
<dbReference type="InterPro" id="IPR005571">
    <property type="entry name" value="RNA_pol_Rpb5_N"/>
</dbReference>
<dbReference type="GO" id="GO:0006362">
    <property type="term" value="P:transcription elongation by RNA polymerase I"/>
    <property type="evidence" value="ECO:0007669"/>
    <property type="project" value="TreeGrafter"/>
</dbReference>
<sequence length="223" mass="25271">MAIANDGGDRSNCVVCSSDAGSVESSRYFHSRRTVLEMLRDRGYDVPDSELTRSLPEFRSIFGEKPNHESLTIRVSLLSDPSNKVLVCFMGTTDIIRKETIRALHIDIAEKERLNRLILIVQSKMTAYAQKYLDASPFKVEILNINDLLVNITKHVMQPKYQLLTADEKQALLMKHSLEEKQLPHMLKADAIARYYGLEKGQVIKITNNGELVDSVVSYRCVV</sequence>
<feature type="domain" description="RNA polymerase subunit H/Rpb5 C-terminal" evidence="4">
    <location>
        <begin position="150"/>
        <end position="222"/>
    </location>
</feature>
<dbReference type="Gene3D" id="3.40.1340.10">
    <property type="entry name" value="RNA polymerase, Rpb5, N-terminal domain"/>
    <property type="match status" value="1"/>
</dbReference>
<feature type="domain" description="RNA polymerase Rpb5 N-terminal" evidence="5">
    <location>
        <begin position="24"/>
        <end position="104"/>
    </location>
</feature>
<dbReference type="GO" id="GO:0003899">
    <property type="term" value="F:DNA-directed RNA polymerase activity"/>
    <property type="evidence" value="ECO:0007669"/>
    <property type="project" value="InterPro"/>
</dbReference>
<dbReference type="AlphaFoldDB" id="A0A4P1RSD5"/>
<dbReference type="Gramene" id="OIW16898">
    <property type="protein sequence ID" value="OIW16898"/>
    <property type="gene ID" value="TanjilG_01763"/>
</dbReference>
<keyword evidence="2" id="KW-0539">Nucleus</keyword>
<evidence type="ECO:0000256" key="2">
    <source>
        <dbReference type="ARBA" id="ARBA00023242"/>
    </source>
</evidence>
<dbReference type="GO" id="GO:0003677">
    <property type="term" value="F:DNA binding"/>
    <property type="evidence" value="ECO:0007669"/>
    <property type="project" value="InterPro"/>
</dbReference>
<evidence type="ECO:0008006" key="8">
    <source>
        <dbReference type="Google" id="ProtNLM"/>
    </source>
</evidence>
<dbReference type="GO" id="GO:0000419">
    <property type="term" value="C:RNA polymerase V complex"/>
    <property type="evidence" value="ECO:0007669"/>
    <property type="project" value="EnsemblPlants"/>
</dbReference>
<dbReference type="Gene3D" id="3.90.940.20">
    <property type="entry name" value="RPB5-like RNA polymerase subunit"/>
    <property type="match status" value="1"/>
</dbReference>
<name>A0A4P1RSD5_LUPAN</name>